<feature type="compositionally biased region" description="Low complexity" evidence="1">
    <location>
        <begin position="1"/>
        <end position="13"/>
    </location>
</feature>
<organism evidence="2 3">
    <name type="scientific">Gonapodya prolifera (strain JEL478)</name>
    <name type="common">Monoblepharis prolifera</name>
    <dbReference type="NCBI Taxonomy" id="1344416"/>
    <lineage>
        <taxon>Eukaryota</taxon>
        <taxon>Fungi</taxon>
        <taxon>Fungi incertae sedis</taxon>
        <taxon>Chytridiomycota</taxon>
        <taxon>Chytridiomycota incertae sedis</taxon>
        <taxon>Monoblepharidomycetes</taxon>
        <taxon>Monoblepharidales</taxon>
        <taxon>Gonapodyaceae</taxon>
        <taxon>Gonapodya</taxon>
    </lineage>
</organism>
<feature type="region of interest" description="Disordered" evidence="1">
    <location>
        <begin position="1"/>
        <end position="26"/>
    </location>
</feature>
<name>A0A139AGH8_GONPJ</name>
<evidence type="ECO:0000313" key="3">
    <source>
        <dbReference type="Proteomes" id="UP000070544"/>
    </source>
</evidence>
<gene>
    <name evidence="2" type="ORF">M427DRAFT_44258</name>
</gene>
<dbReference type="Proteomes" id="UP000070544">
    <property type="component" value="Unassembled WGS sequence"/>
</dbReference>
<evidence type="ECO:0000313" key="2">
    <source>
        <dbReference type="EMBL" id="KXS15906.1"/>
    </source>
</evidence>
<evidence type="ECO:0000256" key="1">
    <source>
        <dbReference type="SAM" id="MobiDB-lite"/>
    </source>
</evidence>
<dbReference type="AlphaFoldDB" id="A0A139AGH8"/>
<proteinExistence type="predicted"/>
<protein>
    <recommendedName>
        <fullName evidence="4">Myb/SANT-like domain-containing protein</fullName>
    </recommendedName>
</protein>
<sequence length="296" mass="33021">MSNSESSSDSTSGTDKKASKSRWKGRRATWNAAMDRTLLEAYTWQNANGGHSDSGFKETALDEVAKVVQDTHKLQAEWKLVMHLKKLSGWGWDDQECQFLDVPEDKWDTEIEAAKGSGSAAKRGKTNPKVPCIKRFCTYGMPLYHLATQTLEWLKDGRKWKWTSMELKLLDVSGDKDDDTGERTLVSRPLSSASAAHLMATSSSRKRLQSRSLLGAASGIRKLTEMGRALASVISDRLRPLVEQLTLLEQALDLVQQDGLLHVDMLFAAELFQDTNAATIFARQQTANLQQAFLAW</sequence>
<reference evidence="2 3" key="1">
    <citation type="journal article" date="2015" name="Genome Biol. Evol.">
        <title>Phylogenomic analyses indicate that early fungi evolved digesting cell walls of algal ancestors of land plants.</title>
        <authorList>
            <person name="Chang Y."/>
            <person name="Wang S."/>
            <person name="Sekimoto S."/>
            <person name="Aerts A.L."/>
            <person name="Choi C."/>
            <person name="Clum A."/>
            <person name="LaButti K.M."/>
            <person name="Lindquist E.A."/>
            <person name="Yee Ngan C."/>
            <person name="Ohm R.A."/>
            <person name="Salamov A.A."/>
            <person name="Grigoriev I.V."/>
            <person name="Spatafora J.W."/>
            <person name="Berbee M.L."/>
        </authorList>
    </citation>
    <scope>NUCLEOTIDE SEQUENCE [LARGE SCALE GENOMIC DNA]</scope>
    <source>
        <strain evidence="2 3">JEL478</strain>
    </source>
</reference>
<dbReference type="EMBL" id="KQ965759">
    <property type="protein sequence ID" value="KXS15906.1"/>
    <property type="molecule type" value="Genomic_DNA"/>
</dbReference>
<evidence type="ECO:0008006" key="4">
    <source>
        <dbReference type="Google" id="ProtNLM"/>
    </source>
</evidence>
<keyword evidence="3" id="KW-1185">Reference proteome</keyword>
<accession>A0A139AGH8</accession>